<feature type="binding site" evidence="9">
    <location>
        <position position="65"/>
    </location>
    <ligand>
        <name>[4Fe-4S] cluster</name>
        <dbReference type="ChEBI" id="CHEBI:49883"/>
        <label>1</label>
    </ligand>
</feature>
<comment type="catalytic activity">
    <reaction evidence="8 9">
        <text>[[Fe-S] cluster scaffold protein carrying a second [4Fe-4S](2+) cluster] + N(6)-octanoyl-L-lysyl-[protein] + 2 oxidized [2Fe-2S]-[ferredoxin] + 2 S-adenosyl-L-methionine + 4 H(+) = [[Fe-S] cluster scaffold protein] + N(6)-[(R)-dihydrolipoyl]-L-lysyl-[protein] + 4 Fe(3+) + 2 hydrogen sulfide + 2 5'-deoxyadenosine + 2 L-methionine + 2 reduced [2Fe-2S]-[ferredoxin]</text>
        <dbReference type="Rhea" id="RHEA:16585"/>
        <dbReference type="Rhea" id="RHEA-COMP:9928"/>
        <dbReference type="Rhea" id="RHEA-COMP:10000"/>
        <dbReference type="Rhea" id="RHEA-COMP:10001"/>
        <dbReference type="Rhea" id="RHEA-COMP:10475"/>
        <dbReference type="Rhea" id="RHEA-COMP:14568"/>
        <dbReference type="Rhea" id="RHEA-COMP:14569"/>
        <dbReference type="ChEBI" id="CHEBI:15378"/>
        <dbReference type="ChEBI" id="CHEBI:17319"/>
        <dbReference type="ChEBI" id="CHEBI:29034"/>
        <dbReference type="ChEBI" id="CHEBI:29919"/>
        <dbReference type="ChEBI" id="CHEBI:33722"/>
        <dbReference type="ChEBI" id="CHEBI:33737"/>
        <dbReference type="ChEBI" id="CHEBI:33738"/>
        <dbReference type="ChEBI" id="CHEBI:57844"/>
        <dbReference type="ChEBI" id="CHEBI:59789"/>
        <dbReference type="ChEBI" id="CHEBI:78809"/>
        <dbReference type="ChEBI" id="CHEBI:83100"/>
        <dbReference type="EC" id="2.8.1.8"/>
    </reaction>
</comment>
<dbReference type="GO" id="GO:0005737">
    <property type="term" value="C:cytoplasm"/>
    <property type="evidence" value="ECO:0007669"/>
    <property type="project" value="UniProtKB-SubCell"/>
</dbReference>
<dbReference type="GO" id="GO:0016992">
    <property type="term" value="F:lipoate synthase activity"/>
    <property type="evidence" value="ECO:0007669"/>
    <property type="project" value="UniProtKB-UniRule"/>
</dbReference>
<evidence type="ECO:0000256" key="1">
    <source>
        <dbReference type="ARBA" id="ARBA00022485"/>
    </source>
</evidence>
<dbReference type="FunFam" id="3.20.20.70:FF:000040">
    <property type="entry name" value="Lipoyl synthase"/>
    <property type="match status" value="1"/>
</dbReference>
<evidence type="ECO:0000256" key="2">
    <source>
        <dbReference type="ARBA" id="ARBA00022490"/>
    </source>
</evidence>
<dbReference type="SUPFAM" id="SSF102114">
    <property type="entry name" value="Radical SAM enzymes"/>
    <property type="match status" value="1"/>
</dbReference>
<feature type="binding site" evidence="9">
    <location>
        <position position="54"/>
    </location>
    <ligand>
        <name>[4Fe-4S] cluster</name>
        <dbReference type="ChEBI" id="CHEBI:49883"/>
        <label>1</label>
    </ligand>
</feature>
<dbReference type="Gene3D" id="3.20.20.70">
    <property type="entry name" value="Aldolase class I"/>
    <property type="match status" value="1"/>
</dbReference>
<accession>A0A1G5RYA9</accession>
<feature type="binding site" evidence="9">
    <location>
        <position position="84"/>
    </location>
    <ligand>
        <name>[4Fe-4S] cluster</name>
        <dbReference type="ChEBI" id="CHEBI:49883"/>
        <label>2</label>
        <note>4Fe-4S-S-AdoMet</note>
    </ligand>
</feature>
<evidence type="ECO:0000313" key="11">
    <source>
        <dbReference type="EMBL" id="SCZ78441.1"/>
    </source>
</evidence>
<keyword evidence="3 9" id="KW-0808">Transferase</keyword>
<sequence>MPDLSNIKKHCHDDSAVQSEKMRKPEWLKIKKGEMRDIREVERMLAANQLHTVCREANCPNRMECYGNKTATFLIMGPNCTRGCRFCNVTKEAPLCLDPEEPAHVAKAVVELGLKHAVVTSVTRDDLEDGGAAHFVAVIRAIREASPGTSVEVLIPDLRGNWAALEVIMNERPDILNHNVETIERLYPEIRPEAEYSRSLELLQRAKAMQPDILTKSGLMLGLGETEEEVLKLLKDLRAHEVDLVTIGQYLPPSAAHYQVKEYVHPEVFEALAEKGMAMGFQDVSSGPLVRSSYNAGKVYDQIQAQGN</sequence>
<dbReference type="STRING" id="1120920.SAMN03080599_01267"/>
<dbReference type="Proteomes" id="UP000199208">
    <property type="component" value="Unassembled WGS sequence"/>
</dbReference>
<dbReference type="AlphaFoldDB" id="A0A1G5RYA9"/>
<dbReference type="NCBIfam" id="NF009544">
    <property type="entry name" value="PRK12928.1"/>
    <property type="match status" value="1"/>
</dbReference>
<dbReference type="CDD" id="cd01335">
    <property type="entry name" value="Radical_SAM"/>
    <property type="match status" value="1"/>
</dbReference>
<keyword evidence="6 9" id="KW-0408">Iron</keyword>
<comment type="pathway">
    <text evidence="9">Protein modification; protein lipoylation via endogenous pathway; protein N(6)-(lipoyl)lysine from octanoyl-[acyl-carrier-protein]: step 2/2.</text>
</comment>
<evidence type="ECO:0000256" key="5">
    <source>
        <dbReference type="ARBA" id="ARBA00022723"/>
    </source>
</evidence>
<keyword evidence="12" id="KW-1185">Reference proteome</keyword>
<dbReference type="SMART" id="SM00729">
    <property type="entry name" value="Elp3"/>
    <property type="match status" value="1"/>
</dbReference>
<name>A0A1G5RYA9_9FIRM</name>
<dbReference type="SFLD" id="SFLDS00029">
    <property type="entry name" value="Radical_SAM"/>
    <property type="match status" value="1"/>
</dbReference>
<evidence type="ECO:0000259" key="10">
    <source>
        <dbReference type="PROSITE" id="PS51918"/>
    </source>
</evidence>
<dbReference type="EMBL" id="FMWL01000004">
    <property type="protein sequence ID" value="SCZ78441.1"/>
    <property type="molecule type" value="Genomic_DNA"/>
</dbReference>
<evidence type="ECO:0000256" key="7">
    <source>
        <dbReference type="ARBA" id="ARBA00023014"/>
    </source>
</evidence>
<dbReference type="PANTHER" id="PTHR10949">
    <property type="entry name" value="LIPOYL SYNTHASE"/>
    <property type="match status" value="1"/>
</dbReference>
<feature type="binding site" evidence="9">
    <location>
        <position position="80"/>
    </location>
    <ligand>
        <name>[4Fe-4S] cluster</name>
        <dbReference type="ChEBI" id="CHEBI:49883"/>
        <label>2</label>
        <note>4Fe-4S-S-AdoMet</note>
    </ligand>
</feature>
<comment type="similarity">
    <text evidence="9">Belongs to the radical SAM superfamily. Lipoyl synthase family.</text>
</comment>
<evidence type="ECO:0000313" key="12">
    <source>
        <dbReference type="Proteomes" id="UP000199208"/>
    </source>
</evidence>
<dbReference type="UniPathway" id="UPA00538">
    <property type="reaction ID" value="UER00593"/>
</dbReference>
<dbReference type="InterPro" id="IPR006638">
    <property type="entry name" value="Elp3/MiaA/NifB-like_rSAM"/>
</dbReference>
<dbReference type="GO" id="GO:0051539">
    <property type="term" value="F:4 iron, 4 sulfur cluster binding"/>
    <property type="evidence" value="ECO:0007669"/>
    <property type="project" value="UniProtKB-UniRule"/>
</dbReference>
<dbReference type="HAMAP" id="MF_00206">
    <property type="entry name" value="Lipoyl_synth"/>
    <property type="match status" value="1"/>
</dbReference>
<evidence type="ECO:0000256" key="4">
    <source>
        <dbReference type="ARBA" id="ARBA00022691"/>
    </source>
</evidence>
<evidence type="ECO:0000256" key="9">
    <source>
        <dbReference type="HAMAP-Rule" id="MF_00206"/>
    </source>
</evidence>
<dbReference type="OrthoDB" id="9787898at2"/>
<evidence type="ECO:0000256" key="3">
    <source>
        <dbReference type="ARBA" id="ARBA00022679"/>
    </source>
</evidence>
<proteinExistence type="inferred from homology"/>
<dbReference type="NCBIfam" id="TIGR00510">
    <property type="entry name" value="lipA"/>
    <property type="match status" value="1"/>
</dbReference>
<feature type="binding site" evidence="9">
    <location>
        <position position="293"/>
    </location>
    <ligand>
        <name>[4Fe-4S] cluster</name>
        <dbReference type="ChEBI" id="CHEBI:49883"/>
        <label>1</label>
    </ligand>
</feature>
<dbReference type="EC" id="2.8.1.8" evidence="9"/>
<keyword evidence="4 9" id="KW-0949">S-adenosyl-L-methionine</keyword>
<evidence type="ECO:0000256" key="8">
    <source>
        <dbReference type="ARBA" id="ARBA00047326"/>
    </source>
</evidence>
<dbReference type="NCBIfam" id="NF004019">
    <property type="entry name" value="PRK05481.1"/>
    <property type="match status" value="1"/>
</dbReference>
<keyword evidence="2 9" id="KW-0963">Cytoplasm</keyword>
<dbReference type="InterPro" id="IPR013785">
    <property type="entry name" value="Aldolase_TIM"/>
</dbReference>
<dbReference type="InterPro" id="IPR058240">
    <property type="entry name" value="rSAM_sf"/>
</dbReference>
<gene>
    <name evidence="9" type="primary">lipA</name>
    <name evidence="11" type="ORF">SAMN03080599_01267</name>
</gene>
<comment type="cofactor">
    <cofactor evidence="9">
        <name>[4Fe-4S] cluster</name>
        <dbReference type="ChEBI" id="CHEBI:49883"/>
    </cofactor>
    <text evidence="9">Binds 2 [4Fe-4S] clusters per subunit. One cluster is coordinated with 3 cysteines and an exchangeable S-adenosyl-L-methionine.</text>
</comment>
<dbReference type="GO" id="GO:0046872">
    <property type="term" value="F:metal ion binding"/>
    <property type="evidence" value="ECO:0007669"/>
    <property type="project" value="UniProtKB-KW"/>
</dbReference>
<keyword evidence="7 9" id="KW-0411">Iron-sulfur</keyword>
<comment type="subcellular location">
    <subcellularLocation>
        <location evidence="9">Cytoplasm</location>
    </subcellularLocation>
</comment>
<dbReference type="InterPro" id="IPR007197">
    <property type="entry name" value="rSAM"/>
</dbReference>
<evidence type="ECO:0000256" key="6">
    <source>
        <dbReference type="ARBA" id="ARBA00023004"/>
    </source>
</evidence>
<protein>
    <recommendedName>
        <fullName evidence="9">Lipoyl synthase</fullName>
        <ecNumber evidence="9">2.8.1.8</ecNumber>
    </recommendedName>
    <alternativeName>
        <fullName evidence="9">Lip-syn</fullName>
        <shortName evidence="9">LS</shortName>
    </alternativeName>
    <alternativeName>
        <fullName evidence="9">Lipoate synthase</fullName>
    </alternativeName>
    <alternativeName>
        <fullName evidence="9">Lipoic acid synthase</fullName>
    </alternativeName>
    <alternativeName>
        <fullName evidence="9">Sulfur insertion protein LipA</fullName>
    </alternativeName>
</protein>
<feature type="binding site" evidence="9">
    <location>
        <position position="87"/>
    </location>
    <ligand>
        <name>[4Fe-4S] cluster</name>
        <dbReference type="ChEBI" id="CHEBI:49883"/>
        <label>2</label>
        <note>4Fe-4S-S-AdoMet</note>
    </ligand>
</feature>
<dbReference type="Pfam" id="PF04055">
    <property type="entry name" value="Radical_SAM"/>
    <property type="match status" value="1"/>
</dbReference>
<dbReference type="SFLD" id="SFLDG01058">
    <property type="entry name" value="lipoyl_synthase_like"/>
    <property type="match status" value="1"/>
</dbReference>
<dbReference type="GO" id="GO:0009249">
    <property type="term" value="P:protein lipoylation"/>
    <property type="evidence" value="ECO:0007669"/>
    <property type="project" value="UniProtKB-UniRule"/>
</dbReference>
<dbReference type="PANTHER" id="PTHR10949:SF0">
    <property type="entry name" value="LIPOYL SYNTHASE, MITOCHONDRIAL"/>
    <property type="match status" value="1"/>
</dbReference>
<keyword evidence="1 9" id="KW-0004">4Fe-4S</keyword>
<organism evidence="11 12">
    <name type="scientific">Acidaminobacter hydrogenoformans DSM 2784</name>
    <dbReference type="NCBI Taxonomy" id="1120920"/>
    <lineage>
        <taxon>Bacteria</taxon>
        <taxon>Bacillati</taxon>
        <taxon>Bacillota</taxon>
        <taxon>Clostridia</taxon>
        <taxon>Peptostreptococcales</taxon>
        <taxon>Acidaminobacteraceae</taxon>
        <taxon>Acidaminobacter</taxon>
    </lineage>
</organism>
<dbReference type="PROSITE" id="PS51918">
    <property type="entry name" value="RADICAL_SAM"/>
    <property type="match status" value="1"/>
</dbReference>
<comment type="function">
    <text evidence="9">Catalyzes the radical-mediated insertion of two sulfur atoms into the C-6 and C-8 positions of the octanoyl moiety bound to the lipoyl domains of lipoate-dependent enzymes, thereby converting the octanoylated domains into lipoylated derivatives.</text>
</comment>
<keyword evidence="5 9" id="KW-0479">Metal-binding</keyword>
<dbReference type="RefSeq" id="WP_092590052.1">
    <property type="nucleotide sequence ID" value="NZ_FMWL01000004.1"/>
</dbReference>
<feature type="binding site" evidence="9">
    <location>
        <position position="59"/>
    </location>
    <ligand>
        <name>[4Fe-4S] cluster</name>
        <dbReference type="ChEBI" id="CHEBI:49883"/>
        <label>1</label>
    </ligand>
</feature>
<dbReference type="PIRSF" id="PIRSF005963">
    <property type="entry name" value="Lipoyl_synth"/>
    <property type="match status" value="1"/>
</dbReference>
<reference evidence="11 12" key="1">
    <citation type="submission" date="2016-10" db="EMBL/GenBank/DDBJ databases">
        <authorList>
            <person name="de Groot N.N."/>
        </authorList>
    </citation>
    <scope>NUCLEOTIDE SEQUENCE [LARGE SCALE GENOMIC DNA]</scope>
    <source>
        <strain evidence="11 12">DSM 2784</strain>
    </source>
</reference>
<dbReference type="InterPro" id="IPR003698">
    <property type="entry name" value="Lipoyl_synth"/>
</dbReference>
<dbReference type="SFLD" id="SFLDF00271">
    <property type="entry name" value="lipoyl_synthase"/>
    <property type="match status" value="1"/>
</dbReference>
<feature type="domain" description="Radical SAM core" evidence="10">
    <location>
        <begin position="66"/>
        <end position="282"/>
    </location>
</feature>